<evidence type="ECO:0008006" key="8">
    <source>
        <dbReference type="Google" id="ProtNLM"/>
    </source>
</evidence>
<keyword evidence="7" id="KW-1185">Reference proteome</keyword>
<gene>
    <name evidence="6" type="ORF">ACAOBT_LOCUS29241</name>
</gene>
<keyword evidence="4 5" id="KW-0472">Membrane</keyword>
<feature type="transmembrane region" description="Helical" evidence="5">
    <location>
        <begin position="55"/>
        <end position="77"/>
    </location>
</feature>
<feature type="transmembrane region" description="Helical" evidence="5">
    <location>
        <begin position="89"/>
        <end position="109"/>
    </location>
</feature>
<proteinExistence type="predicted"/>
<evidence type="ECO:0000313" key="7">
    <source>
        <dbReference type="Proteomes" id="UP001152888"/>
    </source>
</evidence>
<dbReference type="PANTHER" id="PTHR19282">
    <property type="entry name" value="TETRASPANIN"/>
    <property type="match status" value="1"/>
</dbReference>
<reference evidence="6" key="1">
    <citation type="submission" date="2022-03" db="EMBL/GenBank/DDBJ databases">
        <authorList>
            <person name="Sayadi A."/>
        </authorList>
    </citation>
    <scope>NUCLEOTIDE SEQUENCE</scope>
</reference>
<evidence type="ECO:0000256" key="5">
    <source>
        <dbReference type="SAM" id="Phobius"/>
    </source>
</evidence>
<keyword evidence="3 5" id="KW-1133">Transmembrane helix</keyword>
<evidence type="ECO:0000313" key="6">
    <source>
        <dbReference type="EMBL" id="CAH2006704.1"/>
    </source>
</evidence>
<dbReference type="EMBL" id="CAKOFQ010007702">
    <property type="protein sequence ID" value="CAH2006704.1"/>
    <property type="molecule type" value="Genomic_DNA"/>
</dbReference>
<dbReference type="Pfam" id="PF00335">
    <property type="entry name" value="Tetraspanin"/>
    <property type="match status" value="1"/>
</dbReference>
<keyword evidence="2 5" id="KW-0812">Transmembrane</keyword>
<organism evidence="6 7">
    <name type="scientific">Acanthoscelides obtectus</name>
    <name type="common">Bean weevil</name>
    <name type="synonym">Bruchus obtectus</name>
    <dbReference type="NCBI Taxonomy" id="200917"/>
    <lineage>
        <taxon>Eukaryota</taxon>
        <taxon>Metazoa</taxon>
        <taxon>Ecdysozoa</taxon>
        <taxon>Arthropoda</taxon>
        <taxon>Hexapoda</taxon>
        <taxon>Insecta</taxon>
        <taxon>Pterygota</taxon>
        <taxon>Neoptera</taxon>
        <taxon>Endopterygota</taxon>
        <taxon>Coleoptera</taxon>
        <taxon>Polyphaga</taxon>
        <taxon>Cucujiformia</taxon>
        <taxon>Chrysomeloidea</taxon>
        <taxon>Chrysomelidae</taxon>
        <taxon>Bruchinae</taxon>
        <taxon>Bruchini</taxon>
        <taxon>Acanthoscelides</taxon>
    </lineage>
</organism>
<dbReference type="Proteomes" id="UP001152888">
    <property type="component" value="Unassembled WGS sequence"/>
</dbReference>
<dbReference type="OrthoDB" id="6239677at2759"/>
<protein>
    <recommendedName>
        <fullName evidence="8">Tetraspanin</fullName>
    </recommendedName>
</protein>
<dbReference type="CDD" id="cd03127">
    <property type="entry name" value="tetraspanin_LEL"/>
    <property type="match status" value="1"/>
</dbReference>
<dbReference type="Gene3D" id="1.10.1450.10">
    <property type="entry name" value="Tetraspanin"/>
    <property type="match status" value="1"/>
</dbReference>
<comment type="subcellular location">
    <subcellularLocation>
        <location evidence="1">Membrane</location>
        <topology evidence="1">Multi-pass membrane protein</topology>
    </subcellularLocation>
</comment>
<dbReference type="GO" id="GO:0005886">
    <property type="term" value="C:plasma membrane"/>
    <property type="evidence" value="ECO:0007669"/>
    <property type="project" value="TreeGrafter"/>
</dbReference>
<dbReference type="AlphaFoldDB" id="A0A9P0M3B2"/>
<evidence type="ECO:0000256" key="3">
    <source>
        <dbReference type="ARBA" id="ARBA00022989"/>
    </source>
</evidence>
<accession>A0A9P0M3B2</accession>
<dbReference type="PANTHER" id="PTHR19282:SF521">
    <property type="entry name" value="IP01817P-RELATED"/>
    <property type="match status" value="1"/>
</dbReference>
<name>A0A9P0M3B2_ACAOB</name>
<evidence type="ECO:0000256" key="1">
    <source>
        <dbReference type="ARBA" id="ARBA00004141"/>
    </source>
</evidence>
<feature type="transmembrane region" description="Helical" evidence="5">
    <location>
        <begin position="200"/>
        <end position="220"/>
    </location>
</feature>
<sequence length="235" mass="26405">MCCDKKCQRKCNLFYVVLLMIIGIGQVAYGMYYLFYIYKTSKNITLGYPYIVEPSLSIVLVGIVLFSITTLGCCGFVEEVTCCISVYSIVLLILGMLQLLLTNFILFVIDDYSAIDNTISQDFKDSFRWASYYRNPTFVDDVQHVVGCCGLNSPADWKNFKLPTSCCSVSDVSCTINSIYLYTAGCAPKFTNFIMYHNKAIAYISGFLGSFEFLAAIAGMRLACSYSKKRANYEI</sequence>
<dbReference type="SUPFAM" id="SSF48652">
    <property type="entry name" value="Tetraspanin"/>
    <property type="match status" value="1"/>
</dbReference>
<evidence type="ECO:0000256" key="4">
    <source>
        <dbReference type="ARBA" id="ARBA00023136"/>
    </source>
</evidence>
<evidence type="ECO:0000256" key="2">
    <source>
        <dbReference type="ARBA" id="ARBA00022692"/>
    </source>
</evidence>
<dbReference type="InterPro" id="IPR008952">
    <property type="entry name" value="Tetraspanin_EC2_sf"/>
</dbReference>
<feature type="transmembrane region" description="Helical" evidence="5">
    <location>
        <begin position="12"/>
        <end position="35"/>
    </location>
</feature>
<dbReference type="InterPro" id="IPR018499">
    <property type="entry name" value="Tetraspanin/Peripherin"/>
</dbReference>
<comment type="caution">
    <text evidence="6">The sequence shown here is derived from an EMBL/GenBank/DDBJ whole genome shotgun (WGS) entry which is preliminary data.</text>
</comment>